<dbReference type="InterPro" id="IPR000674">
    <property type="entry name" value="Ald_Oxase/Xan_DH_a/b"/>
</dbReference>
<dbReference type="InterPro" id="IPR046867">
    <property type="entry name" value="AldOxase/xan_DH_MoCoBD2"/>
</dbReference>
<evidence type="ECO:0000313" key="2">
    <source>
        <dbReference type="EMBL" id="USI72830.1"/>
    </source>
</evidence>
<feature type="domain" description="Aldehyde oxidase/xanthine dehydrogenase a/b hammerhead" evidence="1">
    <location>
        <begin position="215"/>
        <end position="289"/>
    </location>
</feature>
<evidence type="ECO:0000313" key="3">
    <source>
        <dbReference type="Proteomes" id="UP001056937"/>
    </source>
</evidence>
<dbReference type="RefSeq" id="WP_252166639.1">
    <property type="nucleotide sequence ID" value="NZ_CP084930.1"/>
</dbReference>
<name>A0ABY4X872_9SPHN</name>
<dbReference type="InterPro" id="IPR037165">
    <property type="entry name" value="AldOxase/xan_DH_Mopterin-bd_sf"/>
</dbReference>
<dbReference type="InterPro" id="IPR012368">
    <property type="entry name" value="OxRdtase_Mopterin-bd_su_IorB"/>
</dbReference>
<dbReference type="InterPro" id="IPR052516">
    <property type="entry name" value="N-heterocyclic_Hydroxylase"/>
</dbReference>
<dbReference type="PIRSF" id="PIRSF036389">
    <property type="entry name" value="IOR_B"/>
    <property type="match status" value="1"/>
</dbReference>
<dbReference type="PANTHER" id="PTHR47495:SF1">
    <property type="entry name" value="BLL3820 PROTEIN"/>
    <property type="match status" value="1"/>
</dbReference>
<protein>
    <submittedName>
        <fullName evidence="2">Molybdopterin-dependent oxidoreductase</fullName>
    </submittedName>
</protein>
<dbReference type="InterPro" id="IPR008274">
    <property type="entry name" value="AldOxase/xan_DH_MoCoBD1"/>
</dbReference>
<dbReference type="SMART" id="SM01008">
    <property type="entry name" value="Ald_Xan_dh_C"/>
    <property type="match status" value="1"/>
</dbReference>
<evidence type="ECO:0000259" key="1">
    <source>
        <dbReference type="SMART" id="SM01008"/>
    </source>
</evidence>
<dbReference type="Pfam" id="PF02738">
    <property type="entry name" value="MoCoBD_1"/>
    <property type="match status" value="1"/>
</dbReference>
<organism evidence="2 3">
    <name type="scientific">Sphingomonas morindae</name>
    <dbReference type="NCBI Taxonomy" id="1541170"/>
    <lineage>
        <taxon>Bacteria</taxon>
        <taxon>Pseudomonadati</taxon>
        <taxon>Pseudomonadota</taxon>
        <taxon>Alphaproteobacteria</taxon>
        <taxon>Sphingomonadales</taxon>
        <taxon>Sphingomonadaceae</taxon>
        <taxon>Sphingomonas</taxon>
    </lineage>
</organism>
<dbReference type="PANTHER" id="PTHR47495">
    <property type="entry name" value="ALDEHYDE DEHYDROGENASE"/>
    <property type="match status" value="1"/>
</dbReference>
<proteinExistence type="predicted"/>
<reference evidence="2" key="1">
    <citation type="journal article" date="2022" name="Toxins">
        <title>Genomic Analysis of Sphingopyxis sp. USTB-05 for Biodegrading Cyanobacterial Hepatotoxins.</title>
        <authorList>
            <person name="Liu C."/>
            <person name="Xu Q."/>
            <person name="Zhao Z."/>
            <person name="Zhang H."/>
            <person name="Liu X."/>
            <person name="Yin C."/>
            <person name="Liu Y."/>
            <person name="Yan H."/>
        </authorList>
    </citation>
    <scope>NUCLEOTIDE SEQUENCE</scope>
    <source>
        <strain evidence="2">NBD5</strain>
    </source>
</reference>
<accession>A0ABY4X872</accession>
<dbReference type="EMBL" id="CP084930">
    <property type="protein sequence ID" value="USI72830.1"/>
    <property type="molecule type" value="Genomic_DNA"/>
</dbReference>
<dbReference type="SUPFAM" id="SSF56003">
    <property type="entry name" value="Molybdenum cofactor-binding domain"/>
    <property type="match status" value="2"/>
</dbReference>
<dbReference type="Gene3D" id="3.90.1170.50">
    <property type="entry name" value="Aldehyde oxidase/xanthine dehydrogenase, a/b hammerhead"/>
    <property type="match status" value="1"/>
</dbReference>
<gene>
    <name evidence="2" type="ORF">LHA26_16420</name>
</gene>
<dbReference type="Gene3D" id="3.30.365.10">
    <property type="entry name" value="Aldehyde oxidase/xanthine dehydrogenase, molybdopterin binding domain"/>
    <property type="match status" value="4"/>
</dbReference>
<sequence>MSGVTRREMLASGGLVVAFGFGAKALAQLAGGGEGSAGPPVRRPDLVGSLKMTPELDAWIRIAPDGRTTVFSGKAELGQGIRTALLQVAAEELDLPPAEIEFITADTARTPDEGLTAGSHSMQDGGMALANAGANVRMLLLRQAARTWRADAATLTTDGKGQVIGPGGRRIGYGQLAAALDMHVEAVPQAPRRDPRGYRTMGRSLPRVDIPAKLVGGEAYVHDMRLPGMLHARVVRGPSHGTLLVRARLDDARRMPGVVAVIQDGEFAAVVATREWQAIRAMRVAQASDYVRTVPRLPVADGPRHLRTLPTREIQVLDTHDGARAAAHRIEASYSRPWYAHGSIGPSCAVAVFRKGELTIWSHSQGVFDMHRATAELVGLPPEKVRVVHVPGSGCYGQNGADDVTAEAALIAMRVPGRPIRLQWMREQEFGWEPCGCGMVTQVEAAVGSDRRIAHWNYEVWSNSHNTRPVKAGGYAVAQEVATPFAPQEAKPIPMPEGDGDRNANPLYVFPNMDVRYHFVPEMPLRVSALRSLGAHLNVFTIESMLDELAHAAHVDPLSFRLAHMQDERARAVMIEATSRFGWERRPRGDGRRGCGMAFARYKNIGAYCAIAMEVEVERETGAVAVHRVQAAIDAGQPANPDGIRNQAEGGILQSLSWALFEAVTFDESKRTSFDWGTYPIMRFEDVPGQVNVHIIDRPGLPFLGAGETAQGPTSAALANAIADATGARLRDMPLTPEKLKAAIGWAG</sequence>
<dbReference type="Pfam" id="PF20256">
    <property type="entry name" value="MoCoBD_2"/>
    <property type="match status" value="2"/>
</dbReference>
<keyword evidence="3" id="KW-1185">Reference proteome</keyword>
<dbReference type="Proteomes" id="UP001056937">
    <property type="component" value="Chromosome 1"/>
</dbReference>